<protein>
    <submittedName>
        <fullName evidence="1">Uncharacterized protein</fullName>
    </submittedName>
</protein>
<sequence>MLECIFADDLFILRPRDILRCTYGYPYEGTSREALRVFSDSFNNATSIPQHIDTAIHADLSFGGSPVLPTMLLGTIAIHNYVDPSVIEDIRAHNQARLHMWLESDDVLHTLEQPPVPSHWRLNNLTYLTRITHYRDQE</sequence>
<accession>C5KXE5</accession>
<feature type="non-terminal residue" evidence="1">
    <location>
        <position position="138"/>
    </location>
</feature>
<dbReference type="EMBL" id="GG677254">
    <property type="protein sequence ID" value="EER10848.1"/>
    <property type="molecule type" value="Genomic_DNA"/>
</dbReference>
<name>C5KXE5_PERM5</name>
<organism evidence="2">
    <name type="scientific">Perkinsus marinus (strain ATCC 50983 / TXsc)</name>
    <dbReference type="NCBI Taxonomy" id="423536"/>
    <lineage>
        <taxon>Eukaryota</taxon>
        <taxon>Sar</taxon>
        <taxon>Alveolata</taxon>
        <taxon>Perkinsozoa</taxon>
        <taxon>Perkinsea</taxon>
        <taxon>Perkinsida</taxon>
        <taxon>Perkinsidae</taxon>
        <taxon>Perkinsus</taxon>
    </lineage>
</organism>
<dbReference type="Proteomes" id="UP000007800">
    <property type="component" value="Unassembled WGS sequence"/>
</dbReference>
<evidence type="ECO:0000313" key="1">
    <source>
        <dbReference type="EMBL" id="EER10848.1"/>
    </source>
</evidence>
<proteinExistence type="predicted"/>
<dbReference type="GeneID" id="9055532"/>
<evidence type="ECO:0000313" key="2">
    <source>
        <dbReference type="Proteomes" id="UP000007800"/>
    </source>
</evidence>
<dbReference type="RefSeq" id="XP_002779053.1">
    <property type="nucleotide sequence ID" value="XM_002779007.1"/>
</dbReference>
<dbReference type="AlphaFoldDB" id="C5KXE5"/>
<gene>
    <name evidence="1" type="ORF">Pmar_PMAR002161</name>
</gene>
<reference evidence="1 2" key="1">
    <citation type="submission" date="2008-07" db="EMBL/GenBank/DDBJ databases">
        <authorList>
            <person name="El-Sayed N."/>
            <person name="Caler E."/>
            <person name="Inman J."/>
            <person name="Amedeo P."/>
            <person name="Hass B."/>
            <person name="Wortman J."/>
        </authorList>
    </citation>
    <scope>NUCLEOTIDE SEQUENCE [LARGE SCALE GENOMIC DNA]</scope>
    <source>
        <strain evidence="2">ATCC 50983 / TXsc</strain>
    </source>
</reference>
<dbReference type="InParanoid" id="C5KXE5"/>
<keyword evidence="2" id="KW-1185">Reference proteome</keyword>